<dbReference type="GeneID" id="63744063"/>
<dbReference type="Proteomes" id="UP000184383">
    <property type="component" value="Unassembled WGS sequence"/>
</dbReference>
<dbReference type="Pfam" id="PF00135">
    <property type="entry name" value="COesterase"/>
    <property type="match status" value="1"/>
</dbReference>
<evidence type="ECO:0000313" key="3">
    <source>
        <dbReference type="EMBL" id="OJJ34654.1"/>
    </source>
</evidence>
<dbReference type="SUPFAM" id="SSF53474">
    <property type="entry name" value="alpha/beta-Hydrolases"/>
    <property type="match status" value="1"/>
</dbReference>
<dbReference type="PROSITE" id="PS50008">
    <property type="entry name" value="PIPLC_Y_DOMAIN"/>
    <property type="match status" value="1"/>
</dbReference>
<dbReference type="AlphaFoldDB" id="A0A1L9RIA8"/>
<dbReference type="STRING" id="1073089.A0A1L9RIA8"/>
<dbReference type="VEuPathDB" id="FungiDB:ASPWEDRAFT_110954"/>
<evidence type="ECO:0000313" key="4">
    <source>
        <dbReference type="Proteomes" id="UP000184383"/>
    </source>
</evidence>
<accession>A0A1L9RIA8</accession>
<proteinExistence type="predicted"/>
<keyword evidence="1" id="KW-0732">Signal</keyword>
<sequence>MSFLTSKATTALAIAATILPASAQLYNKVINIESGPVQGFKYFNESTLESVWGTNNSNVAAFLGIPYAADTSYQNRWKPPKPRQPWNETFKADSYGLPCPSSWVSEMSEDCLSVNIWTGANSSSDKLPVLVWNQGSDETSSNWDFSGGGLAMKGVIVVTFNRRDDAFGYLAHPELNAESLAENGHNSSGNYGVLDHKFLLEWVQKNIAHFGGDPDRVTIAGQSFGSSQVYHAVNSELFSGLFHGAISESGLRYPYDPILAGIATSYVTMEDAIAFGQNYTRKHNVSSIAELRTLSTEDLLQGSQDRNYNIWWVTALTCQYPLISKPVLDGYVLPEKYIDILKSGPANDVPLITGNNKDESGASTSTNYTVAEYKNDCTLKYGNLSEEYFKLYPANNKTQADMSWNAAARDTSVVSSWAFANEWVKSASNPFYTYYWDHAPPGQSQGAYHESEVGYIMNSLFNGVDLYPYTWYDWYLADVMSSYWANFVKTGNPNNGGSYKYDNLTYWAPNDGHSQTVFHVGQAFGNRSIAEPEQVNFIMDYFAQQTPY</sequence>
<dbReference type="InterPro" id="IPR050309">
    <property type="entry name" value="Type-B_Carboxylest/Lipase"/>
</dbReference>
<dbReference type="EMBL" id="KV878212">
    <property type="protein sequence ID" value="OJJ34654.1"/>
    <property type="molecule type" value="Genomic_DNA"/>
</dbReference>
<dbReference type="Gene3D" id="3.40.50.1820">
    <property type="entry name" value="alpha/beta hydrolase"/>
    <property type="match status" value="1"/>
</dbReference>
<keyword evidence="4" id="KW-1185">Reference proteome</keyword>
<feature type="chain" id="PRO_5012679631" description="PI-PLC Y-box domain-containing protein" evidence="1">
    <location>
        <begin position="24"/>
        <end position="548"/>
    </location>
</feature>
<dbReference type="InterPro" id="IPR002018">
    <property type="entry name" value="CarbesteraseB"/>
</dbReference>
<feature type="domain" description="PI-PLC Y-box" evidence="2">
    <location>
        <begin position="123"/>
        <end position="175"/>
    </location>
</feature>
<protein>
    <recommendedName>
        <fullName evidence="2">PI-PLC Y-box domain-containing protein</fullName>
    </recommendedName>
</protein>
<organism evidence="3 4">
    <name type="scientific">Aspergillus wentii DTO 134E9</name>
    <dbReference type="NCBI Taxonomy" id="1073089"/>
    <lineage>
        <taxon>Eukaryota</taxon>
        <taxon>Fungi</taxon>
        <taxon>Dikarya</taxon>
        <taxon>Ascomycota</taxon>
        <taxon>Pezizomycotina</taxon>
        <taxon>Eurotiomycetes</taxon>
        <taxon>Eurotiomycetidae</taxon>
        <taxon>Eurotiales</taxon>
        <taxon>Aspergillaceae</taxon>
        <taxon>Aspergillus</taxon>
        <taxon>Aspergillus subgen. Cremei</taxon>
    </lineage>
</organism>
<dbReference type="InterPro" id="IPR029058">
    <property type="entry name" value="AB_hydrolase_fold"/>
</dbReference>
<dbReference type="GO" id="GO:0004435">
    <property type="term" value="F:phosphatidylinositol-4,5-bisphosphate phospholipase C activity"/>
    <property type="evidence" value="ECO:0007669"/>
    <property type="project" value="InterPro"/>
</dbReference>
<feature type="signal peptide" evidence="1">
    <location>
        <begin position="1"/>
        <end position="23"/>
    </location>
</feature>
<evidence type="ECO:0000256" key="1">
    <source>
        <dbReference type="SAM" id="SignalP"/>
    </source>
</evidence>
<name>A0A1L9RIA8_ASPWE</name>
<dbReference type="InterPro" id="IPR001711">
    <property type="entry name" value="PLipase_C_Pinositol-sp_Y"/>
</dbReference>
<dbReference type="OrthoDB" id="408631at2759"/>
<dbReference type="GO" id="GO:0006629">
    <property type="term" value="P:lipid metabolic process"/>
    <property type="evidence" value="ECO:0007669"/>
    <property type="project" value="InterPro"/>
</dbReference>
<gene>
    <name evidence="3" type="ORF">ASPWEDRAFT_110954</name>
</gene>
<reference evidence="4" key="1">
    <citation type="journal article" date="2017" name="Genome Biol.">
        <title>Comparative genomics reveals high biological diversity and specific adaptations in the industrially and medically important fungal genus Aspergillus.</title>
        <authorList>
            <person name="de Vries R.P."/>
            <person name="Riley R."/>
            <person name="Wiebenga A."/>
            <person name="Aguilar-Osorio G."/>
            <person name="Amillis S."/>
            <person name="Uchima C.A."/>
            <person name="Anderluh G."/>
            <person name="Asadollahi M."/>
            <person name="Askin M."/>
            <person name="Barry K."/>
            <person name="Battaglia E."/>
            <person name="Bayram O."/>
            <person name="Benocci T."/>
            <person name="Braus-Stromeyer S.A."/>
            <person name="Caldana C."/>
            <person name="Canovas D."/>
            <person name="Cerqueira G.C."/>
            <person name="Chen F."/>
            <person name="Chen W."/>
            <person name="Choi C."/>
            <person name="Clum A."/>
            <person name="Dos Santos R.A."/>
            <person name="Damasio A.R."/>
            <person name="Diallinas G."/>
            <person name="Emri T."/>
            <person name="Fekete E."/>
            <person name="Flipphi M."/>
            <person name="Freyberg S."/>
            <person name="Gallo A."/>
            <person name="Gournas C."/>
            <person name="Habgood R."/>
            <person name="Hainaut M."/>
            <person name="Harispe M.L."/>
            <person name="Henrissat B."/>
            <person name="Hilden K.S."/>
            <person name="Hope R."/>
            <person name="Hossain A."/>
            <person name="Karabika E."/>
            <person name="Karaffa L."/>
            <person name="Karanyi Z."/>
            <person name="Krasevec N."/>
            <person name="Kuo A."/>
            <person name="Kusch H."/>
            <person name="LaButti K."/>
            <person name="Lagendijk E.L."/>
            <person name="Lapidus A."/>
            <person name="Levasseur A."/>
            <person name="Lindquist E."/>
            <person name="Lipzen A."/>
            <person name="Logrieco A.F."/>
            <person name="MacCabe A."/>
            <person name="Maekelae M.R."/>
            <person name="Malavazi I."/>
            <person name="Melin P."/>
            <person name="Meyer V."/>
            <person name="Mielnichuk N."/>
            <person name="Miskei M."/>
            <person name="Molnar A.P."/>
            <person name="Mule G."/>
            <person name="Ngan C.Y."/>
            <person name="Orejas M."/>
            <person name="Orosz E."/>
            <person name="Ouedraogo J.P."/>
            <person name="Overkamp K.M."/>
            <person name="Park H.-S."/>
            <person name="Perrone G."/>
            <person name="Piumi F."/>
            <person name="Punt P.J."/>
            <person name="Ram A.F."/>
            <person name="Ramon A."/>
            <person name="Rauscher S."/>
            <person name="Record E."/>
            <person name="Riano-Pachon D.M."/>
            <person name="Robert V."/>
            <person name="Roehrig J."/>
            <person name="Ruller R."/>
            <person name="Salamov A."/>
            <person name="Salih N.S."/>
            <person name="Samson R.A."/>
            <person name="Sandor E."/>
            <person name="Sanguinetti M."/>
            <person name="Schuetze T."/>
            <person name="Sepcic K."/>
            <person name="Shelest E."/>
            <person name="Sherlock G."/>
            <person name="Sophianopoulou V."/>
            <person name="Squina F.M."/>
            <person name="Sun H."/>
            <person name="Susca A."/>
            <person name="Todd R.B."/>
            <person name="Tsang A."/>
            <person name="Unkles S.E."/>
            <person name="van de Wiele N."/>
            <person name="van Rossen-Uffink D."/>
            <person name="Oliveira J.V."/>
            <person name="Vesth T.C."/>
            <person name="Visser J."/>
            <person name="Yu J.-H."/>
            <person name="Zhou M."/>
            <person name="Andersen M.R."/>
            <person name="Archer D.B."/>
            <person name="Baker S.E."/>
            <person name="Benoit I."/>
            <person name="Brakhage A.A."/>
            <person name="Braus G.H."/>
            <person name="Fischer R."/>
            <person name="Frisvad J.C."/>
            <person name="Goldman G.H."/>
            <person name="Houbraken J."/>
            <person name="Oakley B."/>
            <person name="Pocsi I."/>
            <person name="Scazzocchio C."/>
            <person name="Seiboth B."/>
            <person name="vanKuyk P.A."/>
            <person name="Wortman J."/>
            <person name="Dyer P.S."/>
            <person name="Grigoriev I.V."/>
        </authorList>
    </citation>
    <scope>NUCLEOTIDE SEQUENCE [LARGE SCALE GENOMIC DNA]</scope>
    <source>
        <strain evidence="4">DTO 134E9</strain>
    </source>
</reference>
<dbReference type="GO" id="GO:0035556">
    <property type="term" value="P:intracellular signal transduction"/>
    <property type="evidence" value="ECO:0007669"/>
    <property type="project" value="InterPro"/>
</dbReference>
<dbReference type="PANTHER" id="PTHR11559">
    <property type="entry name" value="CARBOXYLESTERASE"/>
    <property type="match status" value="1"/>
</dbReference>
<evidence type="ECO:0000259" key="2">
    <source>
        <dbReference type="PROSITE" id="PS50008"/>
    </source>
</evidence>
<dbReference type="RefSeq" id="XP_040688330.1">
    <property type="nucleotide sequence ID" value="XM_040828215.1"/>
</dbReference>